<keyword evidence="5" id="KW-1185">Reference proteome</keyword>
<dbReference type="Pfam" id="PF00092">
    <property type="entry name" value="VWA"/>
    <property type="match status" value="1"/>
</dbReference>
<dbReference type="EMBL" id="LACI01002175">
    <property type="protein sequence ID" value="KJU82779.1"/>
    <property type="molecule type" value="Genomic_DNA"/>
</dbReference>
<organism evidence="4 5">
    <name type="scientific">Candidatus Magnetobacterium bavaricum</name>
    <dbReference type="NCBI Taxonomy" id="29290"/>
    <lineage>
        <taxon>Bacteria</taxon>
        <taxon>Pseudomonadati</taxon>
        <taxon>Nitrospirota</taxon>
        <taxon>Thermodesulfovibrionia</taxon>
        <taxon>Thermodesulfovibrionales</taxon>
        <taxon>Candidatus Magnetobacteriaceae</taxon>
        <taxon>Candidatus Magnetobacterium</taxon>
    </lineage>
</organism>
<keyword evidence="2" id="KW-0472">Membrane</keyword>
<reference evidence="4 5" key="1">
    <citation type="submission" date="2015-02" db="EMBL/GenBank/DDBJ databases">
        <title>Single-cell genomics of uncultivated deep-branching MTB reveals a conserved set of magnetosome genes.</title>
        <authorList>
            <person name="Kolinko S."/>
            <person name="Richter M."/>
            <person name="Glockner F.O."/>
            <person name="Brachmann A."/>
            <person name="Schuler D."/>
        </authorList>
    </citation>
    <scope>NUCLEOTIDE SEQUENCE [LARGE SCALE GENOMIC DNA]</scope>
    <source>
        <strain evidence="4">TM-1</strain>
    </source>
</reference>
<dbReference type="InterPro" id="IPR036465">
    <property type="entry name" value="vWFA_dom_sf"/>
</dbReference>
<dbReference type="SMART" id="SM00327">
    <property type="entry name" value="VWA"/>
    <property type="match status" value="1"/>
</dbReference>
<evidence type="ECO:0000313" key="4">
    <source>
        <dbReference type="EMBL" id="KJU82779.1"/>
    </source>
</evidence>
<dbReference type="AlphaFoldDB" id="A0A0F3GLG1"/>
<evidence type="ECO:0000256" key="1">
    <source>
        <dbReference type="SAM" id="MobiDB-lite"/>
    </source>
</evidence>
<dbReference type="Gene3D" id="3.40.50.410">
    <property type="entry name" value="von Willebrand factor, type A domain"/>
    <property type="match status" value="1"/>
</dbReference>
<accession>A0A0F3GLG1</accession>
<evidence type="ECO:0000313" key="5">
    <source>
        <dbReference type="Proteomes" id="UP000033423"/>
    </source>
</evidence>
<name>A0A0F3GLG1_9BACT</name>
<keyword evidence="2" id="KW-0812">Transmembrane</keyword>
<evidence type="ECO:0000256" key="2">
    <source>
        <dbReference type="SAM" id="Phobius"/>
    </source>
</evidence>
<dbReference type="CDD" id="cd00198">
    <property type="entry name" value="vWFA"/>
    <property type="match status" value="1"/>
</dbReference>
<dbReference type="SUPFAM" id="SSF53300">
    <property type="entry name" value="vWA-like"/>
    <property type="match status" value="1"/>
</dbReference>
<comment type="caution">
    <text evidence="4">The sequence shown here is derived from an EMBL/GenBank/DDBJ whole genome shotgun (WGS) entry which is preliminary data.</text>
</comment>
<feature type="domain" description="VWFA" evidence="3">
    <location>
        <begin position="28"/>
        <end position="218"/>
    </location>
</feature>
<sequence>MVALAVICSYGLASGDVDQGLDVAKRLDVAIVVEGSPRMKEVDPSRLFAHAGKMFVALLGVNDRVGVIRYVDKAEQLSALTVVGSAAGRDALFKAIDSISWQEPSKAGNEQTGKVNVQEAIDSAVKVLTGADGTNADRVIILLYNAKSGIEGVIGNSSVIETLKGGGIRVFAIAVGDKDDKEPEKSGDVLCKPTGGLLYTAHQASGIYMRFASIFENLTYPMMIPIESSKINIDESISAIAFVIKKNSPTKKLSLDNPDGVRYLPEKKPAWVDWLESDTLDVIRINEPEHGTWTLNFGYGRENKAYIWTSFRLMVNMQDPYQDADKPLVLETWFKMGDVKMDIKELQHGFNVKAAVVDPDGSKKVLQLEPKTAVKGSNVAEVLYSNSLAPMKEGKYEIEITATGKGLQRRRTLVLVAKKHEQPKTDSPTTDVHKTDAHKTDARKFDRRLDKFIFVRTTKNGDMSFKKAVVFFMIINIVGVVGIVGYTRKKGLWKSDKLFRKQVEI</sequence>
<dbReference type="Proteomes" id="UP000033423">
    <property type="component" value="Unassembled WGS sequence"/>
</dbReference>
<protein>
    <submittedName>
        <fullName evidence="4">von Willebrand factor type A domain protein</fullName>
    </submittedName>
</protein>
<keyword evidence="2" id="KW-1133">Transmembrane helix</keyword>
<dbReference type="InterPro" id="IPR002035">
    <property type="entry name" value="VWF_A"/>
</dbReference>
<evidence type="ECO:0000259" key="3">
    <source>
        <dbReference type="PROSITE" id="PS50234"/>
    </source>
</evidence>
<proteinExistence type="predicted"/>
<feature type="transmembrane region" description="Helical" evidence="2">
    <location>
        <begin position="468"/>
        <end position="487"/>
    </location>
</feature>
<dbReference type="PROSITE" id="PS50234">
    <property type="entry name" value="VWFA"/>
    <property type="match status" value="1"/>
</dbReference>
<gene>
    <name evidence="4" type="ORF">MBAV_005027</name>
</gene>
<feature type="region of interest" description="Disordered" evidence="1">
    <location>
        <begin position="419"/>
        <end position="439"/>
    </location>
</feature>